<dbReference type="InterPro" id="IPR055346">
    <property type="entry name" value="Fe-S_cluster_assembly_SufBD"/>
</dbReference>
<dbReference type="InterPro" id="IPR000825">
    <property type="entry name" value="SUF_FeS_clus_asmbl_SufBD_core"/>
</dbReference>
<feature type="domain" description="SUF system FeS cluster assembly SufBD N-terminal" evidence="3">
    <location>
        <begin position="145"/>
        <end position="215"/>
    </location>
</feature>
<reference evidence="4 5" key="1">
    <citation type="submission" date="2016-10" db="EMBL/GenBank/DDBJ databases">
        <authorList>
            <person name="de Groot N.N."/>
        </authorList>
    </citation>
    <scope>NUCLEOTIDE SEQUENCE [LARGE SCALE GENOMIC DNA]</scope>
    <source>
        <strain evidence="4 5">Vu-144</strain>
    </source>
</reference>
<dbReference type="EMBL" id="FNQY01000008">
    <property type="protein sequence ID" value="SEA12221.1"/>
    <property type="molecule type" value="Genomic_DNA"/>
</dbReference>
<dbReference type="NCBIfam" id="NF008773">
    <property type="entry name" value="PRK11814.1"/>
    <property type="match status" value="1"/>
</dbReference>
<dbReference type="PANTHER" id="PTHR30508:SF1">
    <property type="entry name" value="UPF0051 PROTEIN ABCI8, CHLOROPLASTIC-RELATED"/>
    <property type="match status" value="1"/>
</dbReference>
<dbReference type="RefSeq" id="WP_091396799.1">
    <property type="nucleotide sequence ID" value="NZ_FNQY01000008.1"/>
</dbReference>
<dbReference type="InterPro" id="IPR045595">
    <property type="entry name" value="SufBD_N"/>
</dbReference>
<evidence type="ECO:0000259" key="3">
    <source>
        <dbReference type="Pfam" id="PF19295"/>
    </source>
</evidence>
<evidence type="ECO:0000313" key="5">
    <source>
        <dbReference type="Proteomes" id="UP000199041"/>
    </source>
</evidence>
<proteinExistence type="inferred from homology"/>
<dbReference type="NCBIfam" id="TIGR01980">
    <property type="entry name" value="sufB"/>
    <property type="match status" value="1"/>
</dbReference>
<evidence type="ECO:0000313" key="4">
    <source>
        <dbReference type="EMBL" id="SEA12221.1"/>
    </source>
</evidence>
<dbReference type="STRING" id="551991.SAMN05192529_108150"/>
<evidence type="ECO:0000259" key="2">
    <source>
        <dbReference type="Pfam" id="PF01458"/>
    </source>
</evidence>
<keyword evidence="5" id="KW-1185">Reference proteome</keyword>
<dbReference type="Pfam" id="PF01458">
    <property type="entry name" value="SUFBD_core"/>
    <property type="match status" value="1"/>
</dbReference>
<protein>
    <submittedName>
        <fullName evidence="4">Fe-S cluster assembly protein SufB</fullName>
    </submittedName>
</protein>
<feature type="domain" description="SUF system FeS cluster assembly SufBD core" evidence="2">
    <location>
        <begin position="223"/>
        <end position="464"/>
    </location>
</feature>
<dbReference type="Proteomes" id="UP000199041">
    <property type="component" value="Unassembled WGS sequence"/>
</dbReference>
<evidence type="ECO:0000256" key="1">
    <source>
        <dbReference type="ARBA" id="ARBA00043967"/>
    </source>
</evidence>
<organism evidence="4 5">
    <name type="scientific">Arachidicoccus rhizosphaerae</name>
    <dbReference type="NCBI Taxonomy" id="551991"/>
    <lineage>
        <taxon>Bacteria</taxon>
        <taxon>Pseudomonadati</taxon>
        <taxon>Bacteroidota</taxon>
        <taxon>Chitinophagia</taxon>
        <taxon>Chitinophagales</taxon>
        <taxon>Chitinophagaceae</taxon>
        <taxon>Arachidicoccus</taxon>
    </lineage>
</organism>
<dbReference type="InterPro" id="IPR010231">
    <property type="entry name" value="SUF_FeS_clus_asmbl_SufB"/>
</dbReference>
<accession>A0A1H3YM37</accession>
<dbReference type="PANTHER" id="PTHR30508">
    <property type="entry name" value="FES CLUSTER ASSEMBLY PROTEIN SUF"/>
    <property type="match status" value="1"/>
</dbReference>
<dbReference type="SUPFAM" id="SSF101960">
    <property type="entry name" value="Stabilizer of iron transporter SufD"/>
    <property type="match status" value="1"/>
</dbReference>
<name>A0A1H3YM37_9BACT</name>
<dbReference type="Pfam" id="PF19295">
    <property type="entry name" value="SufBD_N"/>
    <property type="match status" value="1"/>
</dbReference>
<dbReference type="OrthoDB" id="9803529at2"/>
<dbReference type="GO" id="GO:0016226">
    <property type="term" value="P:iron-sulfur cluster assembly"/>
    <property type="evidence" value="ECO:0007669"/>
    <property type="project" value="InterPro"/>
</dbReference>
<sequence>MANKEKDEDILEQISNQEYEFGFTTDIEMDVLPAGLNEDVIRFISQKKNEPEWLLEWRLKGLHTFERQAMPNWQNFEMPEVDFQAISYYAAPKNKKKLGSMDEVDPELLATFEKLGIPLNEQKILAGVEELEGEKPQVAVDAVFDSVSVATTFKAELSKLGIIFSSISEAVQTHPELVRKYLGTVVPYSDNKFASLNTAAFSDGSFVYIPKGVRCPMELSTYFRINTENTGQFERTLIIADEGAYVSYLEGCTAPKRDENQLHAAIVELIAMDNAEIKYSTVQNWFPGDKEGKGGIYNFVTKRGACRGKNSKISWTQVETGSAITWKYPSVILQGDNSVGEFYSVAVTKNKQIADTGTKIYHLGKNTRSRIISKGISAGFGQNSYRGLVQVGPKADNARNFTQCDSLLIGDLCGAHTFPYIESKNNTATIEHEATTSKIGEDQIFYLNQRGIDTEQAVALIVNGYAREVLNQLPMEFAVEAQKLLSLTLEGSVG</sequence>
<comment type="similarity">
    <text evidence="1">Belongs to the iron-sulfur cluster assembly SufBD family.</text>
</comment>
<dbReference type="AlphaFoldDB" id="A0A1H3YM37"/>
<dbReference type="InterPro" id="IPR037284">
    <property type="entry name" value="SUF_FeS_clus_asmbl_SufBD_sf"/>
</dbReference>
<gene>
    <name evidence="4" type="ORF">SAMN05192529_108150</name>
</gene>